<evidence type="ECO:0000313" key="3">
    <source>
        <dbReference type="EMBL" id="AWV98716.1"/>
    </source>
</evidence>
<dbReference type="KEGG" id="als:DJ013_11240"/>
<keyword evidence="4" id="KW-1185">Reference proteome</keyword>
<dbReference type="RefSeq" id="WP_111371909.1">
    <property type="nucleotide sequence ID" value="NZ_CP029480.1"/>
</dbReference>
<dbReference type="OrthoDB" id="1000417at2"/>
<gene>
    <name evidence="3" type="ORF">DJ013_11240</name>
</gene>
<dbReference type="Proteomes" id="UP000249873">
    <property type="component" value="Chromosome"/>
</dbReference>
<name>A0A2Z4GBY7_9BACT</name>
<evidence type="ECO:0000259" key="2">
    <source>
        <dbReference type="Pfam" id="PF22013"/>
    </source>
</evidence>
<dbReference type="Pfam" id="PF22013">
    <property type="entry name" value="PG_1098_Fer"/>
    <property type="match status" value="1"/>
</dbReference>
<dbReference type="AlphaFoldDB" id="A0A2Z4GBY7"/>
<dbReference type="GO" id="GO:0008168">
    <property type="term" value="F:methyltransferase activity"/>
    <property type="evidence" value="ECO:0007669"/>
    <property type="project" value="UniProtKB-KW"/>
</dbReference>
<dbReference type="Gene3D" id="3.40.50.150">
    <property type="entry name" value="Vaccinia Virus protein VP39"/>
    <property type="match status" value="1"/>
</dbReference>
<dbReference type="GO" id="GO:0032259">
    <property type="term" value="P:methylation"/>
    <property type="evidence" value="ECO:0007669"/>
    <property type="project" value="UniProtKB-KW"/>
</dbReference>
<reference evidence="3 4" key="1">
    <citation type="submission" date="2018-05" db="EMBL/GenBank/DDBJ databases">
        <title>Complete genome sequence of Arcticibacterium luteifluviistationis SM1504T, a cytophagaceae bacterium isolated from Arctic surface seawater.</title>
        <authorList>
            <person name="Li Y."/>
            <person name="Qin Q.-L."/>
        </authorList>
    </citation>
    <scope>NUCLEOTIDE SEQUENCE [LARGE SCALE GENOMIC DNA]</scope>
    <source>
        <strain evidence="3 4">SM1504</strain>
    </source>
</reference>
<dbReference type="EMBL" id="CP029480">
    <property type="protein sequence ID" value="AWV98716.1"/>
    <property type="molecule type" value="Genomic_DNA"/>
</dbReference>
<sequence>MSLEILIDANNQARSLGKINTTAFALKNPNKWKPEFLRAVLKQYQFLKKLETKIPAWFENKGIIGAEIINIEQCSSEETGQHKFKNHSGKLALDLTGGFGVDSYFLAQNFERLISCEAISSLQNVVKHNFQNLGISNVEFVNQKAEDFIGCSNYQFDLIYLDPDRRGENNKKLVLLEDCSPNLVEILPRLLELSPTIIVKYSPLLDIQLVLKTLSNIRNVEVIAIQNEVKELLITITDSTEHTPVQIVSTNIKKDKTETFSHTIEKENEAFTPFQEPQKYLYEPNAAIMKAGAFKSVAVKYEVAKIAQHSHYYTSEALIQDFPGRTFNIEKVLPYSTKALKPLAKQKFNVLARNFPLNPVTICKKHHLNTGGDSYLIFTQNHKNEKIILFCSRTF</sequence>
<feature type="domain" description="THUMP-like" evidence="1">
    <location>
        <begin position="324"/>
        <end position="393"/>
    </location>
</feature>
<evidence type="ECO:0000259" key="1">
    <source>
        <dbReference type="Pfam" id="PF18096"/>
    </source>
</evidence>
<keyword evidence="3" id="KW-0489">Methyltransferase</keyword>
<dbReference type="InterPro" id="IPR041497">
    <property type="entry name" value="Thump-like"/>
</dbReference>
<keyword evidence="3" id="KW-0808">Transferase</keyword>
<evidence type="ECO:0000313" key="4">
    <source>
        <dbReference type="Proteomes" id="UP000249873"/>
    </source>
</evidence>
<accession>A0A2Z4GBY7</accession>
<dbReference type="SUPFAM" id="SSF53335">
    <property type="entry name" value="S-adenosyl-L-methionine-dependent methyltransferases"/>
    <property type="match status" value="1"/>
</dbReference>
<organism evidence="3 4">
    <name type="scientific">Arcticibacterium luteifluviistationis</name>
    <dbReference type="NCBI Taxonomy" id="1784714"/>
    <lineage>
        <taxon>Bacteria</taxon>
        <taxon>Pseudomonadati</taxon>
        <taxon>Bacteroidota</taxon>
        <taxon>Cytophagia</taxon>
        <taxon>Cytophagales</taxon>
        <taxon>Leadbetterellaceae</taxon>
        <taxon>Arcticibacterium</taxon>
    </lineage>
</organism>
<dbReference type="InterPro" id="IPR029063">
    <property type="entry name" value="SAM-dependent_MTases_sf"/>
</dbReference>
<dbReference type="Pfam" id="PF18096">
    <property type="entry name" value="Thump_like"/>
    <property type="match status" value="1"/>
</dbReference>
<feature type="domain" description="PG-1098 ferredoxin-like" evidence="2">
    <location>
        <begin position="280"/>
        <end position="323"/>
    </location>
</feature>
<protein>
    <submittedName>
        <fullName evidence="3">SAM-dependent methyltransferase</fullName>
    </submittedName>
</protein>
<proteinExistence type="predicted"/>
<dbReference type="InterPro" id="IPR054168">
    <property type="entry name" value="PG_1098_Fer"/>
</dbReference>
<dbReference type="CDD" id="cd02440">
    <property type="entry name" value="AdoMet_MTases"/>
    <property type="match status" value="1"/>
</dbReference>